<accession>A0AAW0PIE8</accession>
<feature type="region of interest" description="Disordered" evidence="1">
    <location>
        <begin position="82"/>
        <end position="129"/>
    </location>
</feature>
<evidence type="ECO:0000313" key="2">
    <source>
        <dbReference type="EMBL" id="KAK7918693.1"/>
    </source>
</evidence>
<name>A0AAW0PIE8_9GOBI</name>
<protein>
    <submittedName>
        <fullName evidence="2">Uncharacterized protein</fullName>
    </submittedName>
</protein>
<proteinExistence type="predicted"/>
<comment type="caution">
    <text evidence="2">The sequence shown here is derived from an EMBL/GenBank/DDBJ whole genome shotgun (WGS) entry which is preliminary data.</text>
</comment>
<gene>
    <name evidence="2" type="ORF">WMY93_009977</name>
</gene>
<organism evidence="2 3">
    <name type="scientific">Mugilogobius chulae</name>
    <name type="common">yellowstripe goby</name>
    <dbReference type="NCBI Taxonomy" id="88201"/>
    <lineage>
        <taxon>Eukaryota</taxon>
        <taxon>Metazoa</taxon>
        <taxon>Chordata</taxon>
        <taxon>Craniata</taxon>
        <taxon>Vertebrata</taxon>
        <taxon>Euteleostomi</taxon>
        <taxon>Actinopterygii</taxon>
        <taxon>Neopterygii</taxon>
        <taxon>Teleostei</taxon>
        <taxon>Neoteleostei</taxon>
        <taxon>Acanthomorphata</taxon>
        <taxon>Gobiaria</taxon>
        <taxon>Gobiiformes</taxon>
        <taxon>Gobioidei</taxon>
        <taxon>Gobiidae</taxon>
        <taxon>Gobionellinae</taxon>
        <taxon>Mugilogobius</taxon>
    </lineage>
</organism>
<keyword evidence="3" id="KW-1185">Reference proteome</keyword>
<evidence type="ECO:0000313" key="3">
    <source>
        <dbReference type="Proteomes" id="UP001460270"/>
    </source>
</evidence>
<dbReference type="Proteomes" id="UP001460270">
    <property type="component" value="Unassembled WGS sequence"/>
</dbReference>
<feature type="compositionally biased region" description="Basic and acidic residues" evidence="1">
    <location>
        <begin position="82"/>
        <end position="128"/>
    </location>
</feature>
<sequence length="251" mass="27367">MLELPQDHLHDVVGSVRALAGGAGAGLVVRALAGGAGAGLVGQGLSWRSRALAGGAGAGLVGQGLSWRSRCRSDTCREAGWDRDKGEAAEDKGRRAAEEERTWSAETNKSDQETAPDPGRDPDWHRSTDSTQRQSLIALPCLLLALRGLDLCILYWPGCILCVREVEPGRERGQRDLRIFVWDQSTCADYTQRQGWTLPCLVVVIASGDGAERSWPVARPYSTHALTTRSGRVNPCRQRKCPTTRLVYMLF</sequence>
<dbReference type="AlphaFoldDB" id="A0AAW0PIE8"/>
<evidence type="ECO:0000256" key="1">
    <source>
        <dbReference type="SAM" id="MobiDB-lite"/>
    </source>
</evidence>
<reference evidence="3" key="1">
    <citation type="submission" date="2024-04" db="EMBL/GenBank/DDBJ databases">
        <title>Salinicola lusitanus LLJ914,a marine bacterium isolated from the Okinawa Trough.</title>
        <authorList>
            <person name="Li J."/>
        </authorList>
    </citation>
    <scope>NUCLEOTIDE SEQUENCE [LARGE SCALE GENOMIC DNA]</scope>
</reference>
<dbReference type="EMBL" id="JBBPFD010000007">
    <property type="protein sequence ID" value="KAK7918693.1"/>
    <property type="molecule type" value="Genomic_DNA"/>
</dbReference>